<dbReference type="GO" id="GO:0000455">
    <property type="term" value="P:enzyme-directed rRNA pseudouridine synthesis"/>
    <property type="evidence" value="ECO:0007669"/>
    <property type="project" value="TreeGrafter"/>
</dbReference>
<dbReference type="RefSeq" id="WP_029335540.1">
    <property type="nucleotide sequence ID" value="NZ_UGGP01000001.1"/>
</dbReference>
<evidence type="ECO:0000256" key="4">
    <source>
        <dbReference type="PROSITE-ProRule" id="PRU00182"/>
    </source>
</evidence>
<feature type="domain" description="Pseudouridine synthase RsuA/RluA-like" evidence="6">
    <location>
        <begin position="88"/>
        <end position="236"/>
    </location>
</feature>
<dbReference type="PANTHER" id="PTHR21600">
    <property type="entry name" value="MITOCHONDRIAL RNA PSEUDOURIDINE SYNTHASE"/>
    <property type="match status" value="1"/>
</dbReference>
<comment type="function">
    <text evidence="5">Responsible for synthesis of pseudouridine from uracil.</text>
</comment>
<evidence type="ECO:0000256" key="5">
    <source>
        <dbReference type="RuleBase" id="RU362028"/>
    </source>
</evidence>
<dbReference type="PROSITE" id="PS01129">
    <property type="entry name" value="PSI_RLU"/>
    <property type="match status" value="1"/>
</dbReference>
<dbReference type="PANTHER" id="PTHR21600:SF35">
    <property type="entry name" value="PSEUDOURIDINE SYNTHASE"/>
    <property type="match status" value="1"/>
</dbReference>
<keyword evidence="4" id="KW-0694">RNA-binding</keyword>
<dbReference type="EC" id="5.4.99.-" evidence="5"/>
<dbReference type="STRING" id="1397694.GCA_000702585_02499"/>
<dbReference type="InterPro" id="IPR006145">
    <property type="entry name" value="PsdUridine_synth_RsuA/RluA"/>
</dbReference>
<organism evidence="7 8">
    <name type="scientific">Exiguobacterium aurantiacum</name>
    <dbReference type="NCBI Taxonomy" id="33987"/>
    <lineage>
        <taxon>Bacteria</taxon>
        <taxon>Bacillati</taxon>
        <taxon>Bacillota</taxon>
        <taxon>Bacilli</taxon>
        <taxon>Bacillales</taxon>
        <taxon>Bacillales Family XII. Incertae Sedis</taxon>
        <taxon>Exiguobacterium</taxon>
    </lineage>
</organism>
<feature type="active site" evidence="3">
    <location>
        <position position="134"/>
    </location>
</feature>
<keyword evidence="5 7" id="KW-0413">Isomerase</keyword>
<comment type="catalytic activity">
    <reaction evidence="1 5">
        <text>a uridine in RNA = a pseudouridine in RNA</text>
        <dbReference type="Rhea" id="RHEA:48348"/>
        <dbReference type="Rhea" id="RHEA-COMP:12068"/>
        <dbReference type="Rhea" id="RHEA-COMP:12069"/>
        <dbReference type="ChEBI" id="CHEBI:65314"/>
        <dbReference type="ChEBI" id="CHEBI:65315"/>
    </reaction>
</comment>
<dbReference type="InterPro" id="IPR006224">
    <property type="entry name" value="PsdUridine_synth_RluA-like_CS"/>
</dbReference>
<sequence length="289" mass="32155">MYGFTLHRVAETNVPLRDFLMTDCGISRKMLTQVKHGGLILVNGEPRTVRYDVLPGDAVTVHFPIERPAAAMVRSSRPLNVLYEDDYLLAVDKPPGIATIPSRLHPTDTLANAVLGYYERIGLSSAIHVINRLDRDTSGVVLFAKYAYVHHRFSELQKSGGLTRTYVALVEGVVEPQTIDAPIGRAEHSIMERVVTEDGQHAVTHVRQTVSYGDVSALTIQLETGRTHQIRVHLRHLGHPLIGDTMYGGDTRLPRHALHSLDATFRHPLTDERVTVTAPIPDDFQQLLT</sequence>
<dbReference type="GO" id="GO:0009982">
    <property type="term" value="F:pseudouridine synthase activity"/>
    <property type="evidence" value="ECO:0007669"/>
    <property type="project" value="InterPro"/>
</dbReference>
<proteinExistence type="inferred from homology"/>
<evidence type="ECO:0000259" key="6">
    <source>
        <dbReference type="Pfam" id="PF00849"/>
    </source>
</evidence>
<evidence type="ECO:0000313" key="8">
    <source>
        <dbReference type="Proteomes" id="UP000254060"/>
    </source>
</evidence>
<reference evidence="7 8" key="1">
    <citation type="submission" date="2018-06" db="EMBL/GenBank/DDBJ databases">
        <authorList>
            <consortium name="Pathogen Informatics"/>
            <person name="Doyle S."/>
        </authorList>
    </citation>
    <scope>NUCLEOTIDE SEQUENCE [LARGE SCALE GENOMIC DNA]</scope>
    <source>
        <strain evidence="7 8">NCTC13163</strain>
    </source>
</reference>
<dbReference type="InterPro" id="IPR006225">
    <property type="entry name" value="PsdUridine_synth_RluC/D"/>
</dbReference>
<dbReference type="CDD" id="cd02869">
    <property type="entry name" value="PseudoU_synth_RluA_like"/>
    <property type="match status" value="1"/>
</dbReference>
<dbReference type="GO" id="GO:0140098">
    <property type="term" value="F:catalytic activity, acting on RNA"/>
    <property type="evidence" value="ECO:0007669"/>
    <property type="project" value="UniProtKB-ARBA"/>
</dbReference>
<dbReference type="Gene3D" id="3.30.2350.10">
    <property type="entry name" value="Pseudouridine synthase"/>
    <property type="match status" value="1"/>
</dbReference>
<evidence type="ECO:0000256" key="1">
    <source>
        <dbReference type="ARBA" id="ARBA00000073"/>
    </source>
</evidence>
<dbReference type="NCBIfam" id="TIGR00005">
    <property type="entry name" value="rluA_subfam"/>
    <property type="match status" value="1"/>
</dbReference>
<dbReference type="Pfam" id="PF00849">
    <property type="entry name" value="PseudoU_synth_2"/>
    <property type="match status" value="1"/>
</dbReference>
<dbReference type="GO" id="GO:0003723">
    <property type="term" value="F:RNA binding"/>
    <property type="evidence" value="ECO:0007669"/>
    <property type="project" value="UniProtKB-KW"/>
</dbReference>
<dbReference type="SUPFAM" id="SSF55120">
    <property type="entry name" value="Pseudouridine synthase"/>
    <property type="match status" value="1"/>
</dbReference>
<evidence type="ECO:0000256" key="2">
    <source>
        <dbReference type="ARBA" id="ARBA00010876"/>
    </source>
</evidence>
<accession>A0A377FWE9</accession>
<protein>
    <recommendedName>
        <fullName evidence="5">Pseudouridine synthase</fullName>
        <ecNumber evidence="5">5.4.99.-</ecNumber>
    </recommendedName>
</protein>
<dbReference type="InterPro" id="IPR020103">
    <property type="entry name" value="PsdUridine_synth_cat_dom_sf"/>
</dbReference>
<dbReference type="InterPro" id="IPR050188">
    <property type="entry name" value="RluA_PseudoU_synthase"/>
</dbReference>
<dbReference type="EMBL" id="UGGP01000001">
    <property type="protein sequence ID" value="STO08633.1"/>
    <property type="molecule type" value="Genomic_DNA"/>
</dbReference>
<dbReference type="PROSITE" id="PS50889">
    <property type="entry name" value="S4"/>
    <property type="match status" value="1"/>
</dbReference>
<dbReference type="OrthoDB" id="9773999at2"/>
<name>A0A377FWE9_9BACL</name>
<dbReference type="AlphaFoldDB" id="A0A377FWE9"/>
<gene>
    <name evidence="7" type="primary">rluD_2</name>
    <name evidence="7" type="ORF">NCTC13163_02006</name>
</gene>
<comment type="similarity">
    <text evidence="2 5">Belongs to the pseudouridine synthase RluA family.</text>
</comment>
<dbReference type="Proteomes" id="UP000254060">
    <property type="component" value="Unassembled WGS sequence"/>
</dbReference>
<evidence type="ECO:0000313" key="7">
    <source>
        <dbReference type="EMBL" id="STO08633.1"/>
    </source>
</evidence>
<evidence type="ECO:0000256" key="3">
    <source>
        <dbReference type="PIRSR" id="PIRSR606225-1"/>
    </source>
</evidence>